<dbReference type="GO" id="GO:0003954">
    <property type="term" value="F:NADH dehydrogenase activity"/>
    <property type="evidence" value="ECO:0007669"/>
    <property type="project" value="TreeGrafter"/>
</dbReference>
<keyword evidence="4 8" id="KW-1133">Transmembrane helix</keyword>
<evidence type="ECO:0000256" key="3">
    <source>
        <dbReference type="ARBA" id="ARBA00022692"/>
    </source>
</evidence>
<feature type="transmembrane region" description="Helical" evidence="8">
    <location>
        <begin position="269"/>
        <end position="294"/>
    </location>
</feature>
<accession>Q8DKF4</accession>
<feature type="transmembrane region" description="Helical" evidence="8">
    <location>
        <begin position="301"/>
        <end position="319"/>
    </location>
</feature>
<feature type="transmembrane region" description="Helical" evidence="8">
    <location>
        <begin position="135"/>
        <end position="153"/>
    </location>
</feature>
<dbReference type="PDBsum" id="6TJV"/>
<keyword evidence="11" id="KW-1185">Reference proteome</keyword>
<feature type="transmembrane region" description="Helical" evidence="8">
    <location>
        <begin position="243"/>
        <end position="263"/>
    </location>
</feature>
<dbReference type="Pfam" id="PF00361">
    <property type="entry name" value="Proton_antipo_M"/>
    <property type="match status" value="1"/>
</dbReference>
<keyword evidence="5 8" id="KW-0472">Membrane</keyword>
<name>Q8DKF4_THEVB</name>
<sequence length="501" mass="53875">MLHSLRFLPMLTLLIVLPVIGALLMPLLPERVLRSVALVIAGLTFALSLWMLTQFDVHQSALQFTEFVPWLLPLGLNYSLGVDGLSLPLIVLGTFLTLGVVFTGEKTGQRLFYALVLLANAGITGALAAQNLLLFFLFYELELVPFYLLILIWGGQRREQAAVKFLIYTAVSGILVLAAFLAMGWLTHAPSFDSADIQIAGLAPTTQGILLLLLILGFGIKMPLVPLHSWLPDAYVEASTPTAILLGGALAKLGAYGLVRFALGYFPEAWAQFSGLLAIVAAVGIAYGALAAIAQKDIKRMVAYSSIGHMSYVLLAAAAHTHLSMVGAIAQMISHGLILALLFYLVGVIETKVGTRELNVLNGLLNPLRGLPTTSALLILGGMASAGIPGLVGFVAEFLIFQGSYGMFPLPTLVAVVGTGLTAVYFVIMINRTCFGRLDNRTAYYPRVVWSEKMPALVLTLLIVFLGVQPTWLVRWSETTSAQIVAAVPRTNELVATLAKR</sequence>
<dbReference type="EMDB" id="EMD-10513"/>
<reference evidence="12" key="2">
    <citation type="journal article" date="2020" name="Nat. Commun.">
        <title>Redox-coupled proton pumping drives carbon concentration in the photosynthetic complex I.</title>
        <authorList>
            <person name="Schuller J.M."/>
            <person name="Saura P."/>
            <person name="Thiemann J."/>
            <person name="Schuller S.K."/>
            <person name="Gamiz-Hernandez A.P."/>
            <person name="Kurisu G."/>
            <person name="Nowaczyk M.M."/>
            <person name="Kaila V.R.I."/>
        </authorList>
    </citation>
    <scope>STRUCTURE BY ELECTRON MICROSCOPY (3.20 ANGSTROMS)</scope>
</reference>
<dbReference type="GO" id="GO:0048039">
    <property type="term" value="F:ubiquinone binding"/>
    <property type="evidence" value="ECO:0007669"/>
    <property type="project" value="TreeGrafter"/>
</dbReference>
<evidence type="ECO:0000256" key="5">
    <source>
        <dbReference type="ARBA" id="ARBA00023136"/>
    </source>
</evidence>
<dbReference type="NCBIfam" id="TIGR01972">
    <property type="entry name" value="NDH_I_M"/>
    <property type="match status" value="1"/>
</dbReference>
<evidence type="ECO:0000313" key="10">
    <source>
        <dbReference type="EMBL" id="BAC08457.1"/>
    </source>
</evidence>
<proteinExistence type="evidence at protein level"/>
<feature type="transmembrane region" description="Helical" evidence="8">
    <location>
        <begin position="32"/>
        <end position="52"/>
    </location>
</feature>
<feature type="transmembrane region" description="Helical" evidence="8">
    <location>
        <begin position="165"/>
        <end position="188"/>
    </location>
</feature>
<dbReference type="PDB" id="6TJV">
    <property type="method" value="EM"/>
    <property type="resolution" value="3.20 A"/>
    <property type="chains" value="D=1-501"/>
</dbReference>
<evidence type="ECO:0000256" key="8">
    <source>
        <dbReference type="SAM" id="Phobius"/>
    </source>
</evidence>
<dbReference type="GO" id="GO:0015990">
    <property type="term" value="P:electron transport coupled proton transport"/>
    <property type="evidence" value="ECO:0007669"/>
    <property type="project" value="TreeGrafter"/>
</dbReference>
<dbReference type="EMBL" id="BA000039">
    <property type="protein sequence ID" value="BAC08457.1"/>
    <property type="molecule type" value="Genomic_DNA"/>
</dbReference>
<feature type="transmembrane region" description="Helical" evidence="8">
    <location>
        <begin position="208"/>
        <end position="231"/>
    </location>
</feature>
<feature type="transmembrane region" description="Helical" evidence="8">
    <location>
        <begin position="85"/>
        <end position="104"/>
    </location>
</feature>
<evidence type="ECO:0007829" key="12">
    <source>
        <dbReference type="PDB" id="6TJV"/>
    </source>
</evidence>
<feature type="transmembrane region" description="Helical" evidence="8">
    <location>
        <begin position="377"/>
        <end position="401"/>
    </location>
</feature>
<evidence type="ECO:0000256" key="6">
    <source>
        <dbReference type="ARBA" id="ARBA00025624"/>
    </source>
</evidence>
<dbReference type="Proteomes" id="UP000000440">
    <property type="component" value="Chromosome"/>
</dbReference>
<gene>
    <name evidence="10" type="primary">ndhD3</name>
</gene>
<feature type="transmembrane region" description="Helical" evidence="8">
    <location>
        <begin position="6"/>
        <end position="25"/>
    </location>
</feature>
<dbReference type="InterPro" id="IPR001750">
    <property type="entry name" value="ND/Mrp_TM"/>
</dbReference>
<comment type="similarity">
    <text evidence="2">Belongs to the complex I subunit 4 family.</text>
</comment>
<dbReference type="PRINTS" id="PR01437">
    <property type="entry name" value="NUOXDRDTASE4"/>
</dbReference>
<dbReference type="EnsemblBacteria" id="BAC08457">
    <property type="protein sequence ID" value="BAC08457"/>
    <property type="gene ID" value="BAC08457"/>
</dbReference>
<organism evidence="10 11">
    <name type="scientific">Thermosynechococcus vestitus (strain NIES-2133 / IAM M-273 / BP-1)</name>
    <dbReference type="NCBI Taxonomy" id="197221"/>
    <lineage>
        <taxon>Bacteria</taxon>
        <taxon>Bacillati</taxon>
        <taxon>Cyanobacteriota</taxon>
        <taxon>Cyanophyceae</taxon>
        <taxon>Acaryochloridales</taxon>
        <taxon>Thermosynechococcaceae</taxon>
        <taxon>Thermosynechococcus</taxon>
    </lineage>
</organism>
<evidence type="ECO:0000256" key="4">
    <source>
        <dbReference type="ARBA" id="ARBA00022989"/>
    </source>
</evidence>
<feature type="transmembrane region" description="Helical" evidence="8">
    <location>
        <begin position="413"/>
        <end position="435"/>
    </location>
</feature>
<dbReference type="GO" id="GO:0008137">
    <property type="term" value="F:NADH dehydrogenase (ubiquinone) activity"/>
    <property type="evidence" value="ECO:0007669"/>
    <property type="project" value="InterPro"/>
</dbReference>
<feature type="domain" description="NADH:quinone oxidoreductase/Mrp antiporter transmembrane" evidence="9">
    <location>
        <begin position="129"/>
        <end position="422"/>
    </location>
</feature>
<comment type="function">
    <text evidence="6">NDH-1 shuttles electrons from NAD(P)H, via FMN and iron-sulfur (Fe-S) centers, to quinones in the respiratory chain. The immediate electron acceptor for the enzyme in this species is believed to be plastoquinone. Couples the redox reaction to proton translocation (for every two electrons transferred, four hydrogen ions are translocated across the cytoplasmic membrane), and thus conserves the redox energy in a proton gradient.</text>
</comment>
<evidence type="ECO:0000256" key="7">
    <source>
        <dbReference type="RuleBase" id="RU000320"/>
    </source>
</evidence>
<feature type="transmembrane region" description="Helical" evidence="8">
    <location>
        <begin position="325"/>
        <end position="346"/>
    </location>
</feature>
<feature type="transmembrane region" description="Helical" evidence="8">
    <location>
        <begin position="456"/>
        <end position="474"/>
    </location>
</feature>
<dbReference type="InterPro" id="IPR003918">
    <property type="entry name" value="NADH_UbQ_OxRdtase"/>
</dbReference>
<dbReference type="PANTHER" id="PTHR43507">
    <property type="entry name" value="NADH-UBIQUINONE OXIDOREDUCTASE CHAIN 4"/>
    <property type="match status" value="1"/>
</dbReference>
<evidence type="ECO:0000259" key="9">
    <source>
        <dbReference type="Pfam" id="PF00361"/>
    </source>
</evidence>
<evidence type="ECO:0000313" key="11">
    <source>
        <dbReference type="Proteomes" id="UP000000440"/>
    </source>
</evidence>
<reference evidence="10 11" key="1">
    <citation type="journal article" date="2002" name="DNA Res.">
        <title>Complete genome structure of the thermophilic cyanobacterium Thermosynechococcus elongatus BP-1.</title>
        <authorList>
            <person name="Nakamura Y."/>
            <person name="Kaneko T."/>
            <person name="Sato S."/>
            <person name="Ikeuchi M."/>
            <person name="Katoh H."/>
            <person name="Sasamoto S."/>
            <person name="Watanabe A."/>
            <person name="Iriguchi M."/>
            <person name="Kawashima K."/>
            <person name="Kimura T."/>
            <person name="Kishida Y."/>
            <person name="Kiyokawa C."/>
            <person name="Kohara M."/>
            <person name="Matsumoto M."/>
            <person name="Matsuno A."/>
            <person name="Nakazaki N."/>
            <person name="Shimpo S."/>
            <person name="Sugimoto M."/>
            <person name="Takeuchi C."/>
            <person name="Yamada M."/>
            <person name="Tabata S."/>
        </authorList>
    </citation>
    <scope>NUCLEOTIDE SEQUENCE [LARGE SCALE GENOMIC DNA]</scope>
    <source>
        <strain evidence="11">IAM M-273 / NIES-2133 / BP-1</strain>
    </source>
</reference>
<comment type="subcellular location">
    <subcellularLocation>
        <location evidence="1">Endomembrane system</location>
        <topology evidence="1">Multi-pass membrane protein</topology>
    </subcellularLocation>
    <subcellularLocation>
        <location evidence="7">Membrane</location>
        <topology evidence="7">Multi-pass membrane protein</topology>
    </subcellularLocation>
</comment>
<keyword evidence="12" id="KW-0002">3D-structure</keyword>
<dbReference type="GO" id="GO:0016020">
    <property type="term" value="C:membrane"/>
    <property type="evidence" value="ECO:0007669"/>
    <property type="project" value="UniProtKB-SubCell"/>
</dbReference>
<dbReference type="GO" id="GO:0012505">
    <property type="term" value="C:endomembrane system"/>
    <property type="evidence" value="ECO:0007669"/>
    <property type="project" value="UniProtKB-SubCell"/>
</dbReference>
<feature type="transmembrane region" description="Helical" evidence="8">
    <location>
        <begin position="111"/>
        <end position="129"/>
    </location>
</feature>
<dbReference type="STRING" id="197221.gene:10747497"/>
<protein>
    <submittedName>
        <fullName evidence="10">NADH dehydrogenase subunit 4</fullName>
    </submittedName>
</protein>
<dbReference type="PANTHER" id="PTHR43507:SF21">
    <property type="entry name" value="NAD(P)H-QUINONE OXIDOREDUCTASE CHAIN 4, CHLOROPLASTIC"/>
    <property type="match status" value="1"/>
</dbReference>
<dbReference type="AlphaFoldDB" id="Q8DKF4"/>
<dbReference type="eggNOG" id="COG1008">
    <property type="taxonomic scope" value="Bacteria"/>
</dbReference>
<dbReference type="GO" id="GO:0042773">
    <property type="term" value="P:ATP synthesis coupled electron transport"/>
    <property type="evidence" value="ECO:0007669"/>
    <property type="project" value="InterPro"/>
</dbReference>
<keyword evidence="3 7" id="KW-0812">Transmembrane</keyword>
<dbReference type="InterPro" id="IPR010227">
    <property type="entry name" value="NADH_Q_OxRdtase_chainM/4"/>
</dbReference>
<evidence type="ECO:0000256" key="1">
    <source>
        <dbReference type="ARBA" id="ARBA00004127"/>
    </source>
</evidence>
<dbReference type="PATRIC" id="fig|197221.4.peg.951"/>
<dbReference type="SMR" id="Q8DKF4"/>
<evidence type="ECO:0000256" key="2">
    <source>
        <dbReference type="ARBA" id="ARBA00009025"/>
    </source>
</evidence>
<dbReference type="KEGG" id="tel:tlr0905"/>
<dbReference type="IntAct" id="Q8DKF4">
    <property type="interactions" value="2"/>
</dbReference>